<evidence type="ECO:0000256" key="8">
    <source>
        <dbReference type="ARBA" id="ARBA00031484"/>
    </source>
</evidence>
<keyword evidence="5" id="KW-0143">Chaperone</keyword>
<gene>
    <name evidence="13" type="ORF">GCM10022211_20040</name>
</gene>
<name>A0ABP7S5F4_9SPHN</name>
<evidence type="ECO:0000256" key="6">
    <source>
        <dbReference type="ARBA" id="ARBA00023235"/>
    </source>
</evidence>
<keyword evidence="4 9" id="KW-0697">Rotamase</keyword>
<evidence type="ECO:0000256" key="11">
    <source>
        <dbReference type="SAM" id="SignalP"/>
    </source>
</evidence>
<dbReference type="Pfam" id="PF09312">
    <property type="entry name" value="SurA_N"/>
    <property type="match status" value="1"/>
</dbReference>
<dbReference type="InterPro" id="IPR046357">
    <property type="entry name" value="PPIase_dom_sf"/>
</dbReference>
<dbReference type="PROSITE" id="PS50198">
    <property type="entry name" value="PPIC_PPIASE_2"/>
    <property type="match status" value="1"/>
</dbReference>
<dbReference type="PANTHER" id="PTHR47637:SF1">
    <property type="entry name" value="CHAPERONE SURA"/>
    <property type="match status" value="1"/>
</dbReference>
<dbReference type="InterPro" id="IPR027304">
    <property type="entry name" value="Trigger_fact/SurA_dom_sf"/>
</dbReference>
<keyword evidence="2 11" id="KW-0732">Signal</keyword>
<evidence type="ECO:0000256" key="5">
    <source>
        <dbReference type="ARBA" id="ARBA00023186"/>
    </source>
</evidence>
<proteinExistence type="predicted"/>
<dbReference type="PANTHER" id="PTHR47637">
    <property type="entry name" value="CHAPERONE SURA"/>
    <property type="match status" value="1"/>
</dbReference>
<organism evidence="13 14">
    <name type="scientific">Sphingomonas humi</name>
    <dbReference type="NCBI Taxonomy" id="335630"/>
    <lineage>
        <taxon>Bacteria</taxon>
        <taxon>Pseudomonadati</taxon>
        <taxon>Pseudomonadota</taxon>
        <taxon>Alphaproteobacteria</taxon>
        <taxon>Sphingomonadales</taxon>
        <taxon>Sphingomonadaceae</taxon>
        <taxon>Sphingomonas</taxon>
    </lineage>
</organism>
<dbReference type="InterPro" id="IPR050280">
    <property type="entry name" value="OMP_Chaperone_SurA"/>
</dbReference>
<evidence type="ECO:0000256" key="10">
    <source>
        <dbReference type="SAM" id="MobiDB-lite"/>
    </source>
</evidence>
<feature type="compositionally biased region" description="Low complexity" evidence="10">
    <location>
        <begin position="27"/>
        <end position="77"/>
    </location>
</feature>
<evidence type="ECO:0000259" key="12">
    <source>
        <dbReference type="PROSITE" id="PS50198"/>
    </source>
</evidence>
<reference evidence="14" key="1">
    <citation type="journal article" date="2019" name="Int. J. Syst. Evol. Microbiol.">
        <title>The Global Catalogue of Microorganisms (GCM) 10K type strain sequencing project: providing services to taxonomists for standard genome sequencing and annotation.</title>
        <authorList>
            <consortium name="The Broad Institute Genomics Platform"/>
            <consortium name="The Broad Institute Genome Sequencing Center for Infectious Disease"/>
            <person name="Wu L."/>
            <person name="Ma J."/>
        </authorList>
    </citation>
    <scope>NUCLEOTIDE SEQUENCE [LARGE SCALE GENOMIC DNA]</scope>
    <source>
        <strain evidence="14">JCM 16603</strain>
    </source>
</reference>
<keyword evidence="3" id="KW-0574">Periplasm</keyword>
<feature type="chain" id="PRO_5045359504" description="Parvulin-like PPIase" evidence="11">
    <location>
        <begin position="23"/>
        <end position="495"/>
    </location>
</feature>
<sequence>MAKAKTLFTTALIASLAGVAAAQVAPKAVQPAPRPKAAASKTAVAPTRSTKPAATTAATASTAKATTAQAAPATSQPGERKTTAALNLPDTVTVFGRPIPAVVKASAIVNGEVITQTDIDQRLALLAISNDTPIPKDEEERLRVQVLRNLIDETLQIQAAEAAEIKVAPIDIDRTVARVAQGVKRSPAELATYLKQNGSSISSIRRQIQGEIAWQRLQRQKIESQISVGDDEVKAVIDRLNASKGTQEYRVGEIYLSSTPANQAQVAQAAQQIIGALQQGASFAGYARQYSEASTAAVGGDLGWVKPEQLPDQLASVLRQMGPGQLSQAIAVPGGYSIIAVQDTRKVLTADPRNAVLSLKQLSISFPKGTTAAAAEPTLQRFAAAAQNIGGCGGADKTAAEFKGEVVQSDGVKLRDLPAALQEMMLPMQVGQATRPFGSIGEGVRVLVICGRDEEQSANAPNPDAVFAQLQEERVNLRARRYLRDLRRDAVIDYR</sequence>
<evidence type="ECO:0000313" key="14">
    <source>
        <dbReference type="Proteomes" id="UP001501310"/>
    </source>
</evidence>
<dbReference type="RefSeq" id="WP_344710126.1">
    <property type="nucleotide sequence ID" value="NZ_BAAAZD010000002.1"/>
</dbReference>
<evidence type="ECO:0000256" key="9">
    <source>
        <dbReference type="PROSITE-ProRule" id="PRU00278"/>
    </source>
</evidence>
<dbReference type="InterPro" id="IPR015391">
    <property type="entry name" value="SurA_N"/>
</dbReference>
<evidence type="ECO:0000256" key="7">
    <source>
        <dbReference type="ARBA" id="ARBA00030642"/>
    </source>
</evidence>
<evidence type="ECO:0000256" key="1">
    <source>
        <dbReference type="ARBA" id="ARBA00018370"/>
    </source>
</evidence>
<accession>A0ABP7S5F4</accession>
<evidence type="ECO:0000256" key="4">
    <source>
        <dbReference type="ARBA" id="ARBA00023110"/>
    </source>
</evidence>
<keyword evidence="6 9" id="KW-0413">Isomerase</keyword>
<feature type="domain" description="PpiC" evidence="12">
    <location>
        <begin position="246"/>
        <end position="343"/>
    </location>
</feature>
<dbReference type="EMBL" id="BAAAZD010000002">
    <property type="protein sequence ID" value="GAA4006998.1"/>
    <property type="molecule type" value="Genomic_DNA"/>
</dbReference>
<evidence type="ECO:0000256" key="3">
    <source>
        <dbReference type="ARBA" id="ARBA00022764"/>
    </source>
</evidence>
<evidence type="ECO:0000256" key="2">
    <source>
        <dbReference type="ARBA" id="ARBA00022729"/>
    </source>
</evidence>
<keyword evidence="14" id="KW-1185">Reference proteome</keyword>
<dbReference type="Pfam" id="PF00639">
    <property type="entry name" value="Rotamase"/>
    <property type="match status" value="1"/>
</dbReference>
<protein>
    <recommendedName>
        <fullName evidence="1">Parvulin-like PPIase</fullName>
    </recommendedName>
    <alternativeName>
        <fullName evidence="7">Peptidyl-prolyl cis-trans isomerase plp</fullName>
    </alternativeName>
    <alternativeName>
        <fullName evidence="8">Rotamase plp</fullName>
    </alternativeName>
</protein>
<dbReference type="SUPFAM" id="SSF54534">
    <property type="entry name" value="FKBP-like"/>
    <property type="match status" value="1"/>
</dbReference>
<evidence type="ECO:0000313" key="13">
    <source>
        <dbReference type="EMBL" id="GAA4006998.1"/>
    </source>
</evidence>
<feature type="signal peptide" evidence="11">
    <location>
        <begin position="1"/>
        <end position="22"/>
    </location>
</feature>
<dbReference type="SUPFAM" id="SSF109998">
    <property type="entry name" value="Triger factor/SurA peptide-binding domain-like"/>
    <property type="match status" value="1"/>
</dbReference>
<dbReference type="Gene3D" id="1.10.4030.10">
    <property type="entry name" value="Porin chaperone SurA, peptide-binding domain"/>
    <property type="match status" value="1"/>
</dbReference>
<feature type="region of interest" description="Disordered" evidence="10">
    <location>
        <begin position="27"/>
        <end position="82"/>
    </location>
</feature>
<dbReference type="GO" id="GO:0016853">
    <property type="term" value="F:isomerase activity"/>
    <property type="evidence" value="ECO:0007669"/>
    <property type="project" value="UniProtKB-KW"/>
</dbReference>
<dbReference type="Gene3D" id="3.10.50.40">
    <property type="match status" value="1"/>
</dbReference>
<dbReference type="Proteomes" id="UP001501310">
    <property type="component" value="Unassembled WGS sequence"/>
</dbReference>
<comment type="caution">
    <text evidence="13">The sequence shown here is derived from an EMBL/GenBank/DDBJ whole genome shotgun (WGS) entry which is preliminary data.</text>
</comment>
<dbReference type="InterPro" id="IPR000297">
    <property type="entry name" value="PPIase_PpiC"/>
</dbReference>